<dbReference type="RefSeq" id="WP_174410005.1">
    <property type="nucleotide sequence ID" value="NZ_BLVP01000008.1"/>
</dbReference>
<keyword evidence="9" id="KW-0418">Kinase</keyword>
<dbReference type="PRINTS" id="PR00344">
    <property type="entry name" value="BCTRLSENSOR"/>
</dbReference>
<evidence type="ECO:0000259" key="23">
    <source>
        <dbReference type="PROSITE" id="PS50113"/>
    </source>
</evidence>
<feature type="domain" description="PAS" evidence="22">
    <location>
        <begin position="358"/>
        <end position="404"/>
    </location>
</feature>
<dbReference type="SUPFAM" id="SSF55874">
    <property type="entry name" value="ATPase domain of HSP90 chaperone/DNA topoisomerase II/histidine kinase"/>
    <property type="match status" value="1"/>
</dbReference>
<dbReference type="CDD" id="cd16922">
    <property type="entry name" value="HATPase_EvgS-ArcB-TorS-like"/>
    <property type="match status" value="1"/>
</dbReference>
<dbReference type="SUPFAM" id="SSF47384">
    <property type="entry name" value="Homodimeric domain of signal transducing histidine kinase"/>
    <property type="match status" value="1"/>
</dbReference>
<keyword evidence="8" id="KW-0547">Nucleotide-binding</keyword>
<dbReference type="InterPro" id="IPR000700">
    <property type="entry name" value="PAS-assoc_C"/>
</dbReference>
<dbReference type="InterPro" id="IPR011006">
    <property type="entry name" value="CheY-like_superfamily"/>
</dbReference>
<keyword evidence="12" id="KW-0902">Two-component regulatory system</keyword>
<comment type="subunit">
    <text evidence="14">At low DSF concentrations, interacts with RpfF.</text>
</comment>
<feature type="region of interest" description="Disordered" evidence="18">
    <location>
        <begin position="1316"/>
        <end position="1338"/>
    </location>
</feature>
<proteinExistence type="predicted"/>
<dbReference type="Gene3D" id="3.30.565.10">
    <property type="entry name" value="Histidine kinase-like ATPase, C-terminal domain"/>
    <property type="match status" value="1"/>
</dbReference>
<evidence type="ECO:0000256" key="18">
    <source>
        <dbReference type="SAM" id="MobiDB-lite"/>
    </source>
</evidence>
<dbReference type="GO" id="GO:0005524">
    <property type="term" value="F:ATP binding"/>
    <property type="evidence" value="ECO:0007669"/>
    <property type="project" value="UniProtKB-KW"/>
</dbReference>
<feature type="domain" description="Histidine kinase" evidence="20">
    <location>
        <begin position="498"/>
        <end position="719"/>
    </location>
</feature>
<dbReference type="FunFam" id="1.10.287.130:FF:000002">
    <property type="entry name" value="Two-component osmosensing histidine kinase"/>
    <property type="match status" value="1"/>
</dbReference>
<dbReference type="SUPFAM" id="SSF47226">
    <property type="entry name" value="Histidine-containing phosphotransfer domain, HPT domain"/>
    <property type="match status" value="1"/>
</dbReference>
<keyword evidence="6" id="KW-0808">Transferase</keyword>
<dbReference type="SUPFAM" id="SSF103190">
    <property type="entry name" value="Sensory domain-like"/>
    <property type="match status" value="2"/>
</dbReference>
<dbReference type="Gene3D" id="1.10.287.130">
    <property type="match status" value="1"/>
</dbReference>
<evidence type="ECO:0000259" key="24">
    <source>
        <dbReference type="PROSITE" id="PS50894"/>
    </source>
</evidence>
<feature type="domain" description="Response regulatory" evidence="21">
    <location>
        <begin position="917"/>
        <end position="1033"/>
    </location>
</feature>
<keyword evidence="11 19" id="KW-1133">Transmembrane helix</keyword>
<keyword evidence="5 17" id="KW-0597">Phosphoprotein</keyword>
<feature type="modified residue" description="4-aspartylphosphate" evidence="17">
    <location>
        <position position="788"/>
    </location>
</feature>
<keyword evidence="13 19" id="KW-0472">Membrane</keyword>
<organism evidence="25 26">
    <name type="scientific">Desulfovibrio psychrotolerans</name>
    <dbReference type="NCBI Taxonomy" id="415242"/>
    <lineage>
        <taxon>Bacteria</taxon>
        <taxon>Pseudomonadati</taxon>
        <taxon>Thermodesulfobacteriota</taxon>
        <taxon>Desulfovibrionia</taxon>
        <taxon>Desulfovibrionales</taxon>
        <taxon>Desulfovibrionaceae</taxon>
        <taxon>Desulfovibrio</taxon>
    </lineage>
</organism>
<dbReference type="InterPro" id="IPR029151">
    <property type="entry name" value="Sensor-like_sf"/>
</dbReference>
<feature type="compositionally biased region" description="Polar residues" evidence="18">
    <location>
        <begin position="1213"/>
        <end position="1230"/>
    </location>
</feature>
<dbReference type="GO" id="GO:0000155">
    <property type="term" value="F:phosphorelay sensor kinase activity"/>
    <property type="evidence" value="ECO:0007669"/>
    <property type="project" value="InterPro"/>
</dbReference>
<evidence type="ECO:0000259" key="20">
    <source>
        <dbReference type="PROSITE" id="PS50109"/>
    </source>
</evidence>
<dbReference type="PROSITE" id="PS50113">
    <property type="entry name" value="PAC"/>
    <property type="match status" value="1"/>
</dbReference>
<dbReference type="PANTHER" id="PTHR45339">
    <property type="entry name" value="HYBRID SIGNAL TRANSDUCTION HISTIDINE KINASE J"/>
    <property type="match status" value="1"/>
</dbReference>
<evidence type="ECO:0000259" key="21">
    <source>
        <dbReference type="PROSITE" id="PS50110"/>
    </source>
</evidence>
<evidence type="ECO:0000256" key="15">
    <source>
        <dbReference type="ARBA" id="ARBA00068150"/>
    </source>
</evidence>
<dbReference type="InterPro" id="IPR000014">
    <property type="entry name" value="PAS"/>
</dbReference>
<dbReference type="GO" id="GO:0005886">
    <property type="term" value="C:plasma membrane"/>
    <property type="evidence" value="ECO:0007669"/>
    <property type="project" value="UniProtKB-SubCell"/>
</dbReference>
<feature type="domain" description="HPt" evidence="24">
    <location>
        <begin position="1086"/>
        <end position="1185"/>
    </location>
</feature>
<evidence type="ECO:0000256" key="16">
    <source>
        <dbReference type="PROSITE-ProRule" id="PRU00110"/>
    </source>
</evidence>
<dbReference type="InterPro" id="IPR036097">
    <property type="entry name" value="HisK_dim/P_sf"/>
</dbReference>
<dbReference type="SMART" id="SM00388">
    <property type="entry name" value="HisKA"/>
    <property type="match status" value="1"/>
</dbReference>
<feature type="region of interest" description="Disordered" evidence="18">
    <location>
        <begin position="1043"/>
        <end position="1066"/>
    </location>
</feature>
<evidence type="ECO:0000256" key="7">
    <source>
        <dbReference type="ARBA" id="ARBA00022692"/>
    </source>
</evidence>
<feature type="transmembrane region" description="Helical" evidence="19">
    <location>
        <begin position="16"/>
        <end position="36"/>
    </location>
</feature>
<dbReference type="PROSITE" id="PS50110">
    <property type="entry name" value="RESPONSE_REGULATORY"/>
    <property type="match status" value="2"/>
</dbReference>
<evidence type="ECO:0000313" key="25">
    <source>
        <dbReference type="EMBL" id="GFM37404.1"/>
    </source>
</evidence>
<dbReference type="Gene3D" id="3.30.450.20">
    <property type="entry name" value="PAS domain"/>
    <property type="match status" value="3"/>
</dbReference>
<dbReference type="Pfam" id="PF00072">
    <property type="entry name" value="Response_reg"/>
    <property type="match status" value="2"/>
</dbReference>
<dbReference type="SUPFAM" id="SSF55785">
    <property type="entry name" value="PYP-like sensor domain (PAS domain)"/>
    <property type="match status" value="1"/>
</dbReference>
<accession>A0A7J0BWQ5</accession>
<dbReference type="SUPFAM" id="SSF52172">
    <property type="entry name" value="CheY-like"/>
    <property type="match status" value="2"/>
</dbReference>
<comment type="subcellular location">
    <subcellularLocation>
        <location evidence="2">Cell membrane</location>
        <topology evidence="2">Multi-pass membrane protein</topology>
    </subcellularLocation>
</comment>
<dbReference type="InterPro" id="IPR048760">
    <property type="entry name" value="VP0354-like_sensor_dom"/>
</dbReference>
<dbReference type="InterPro" id="IPR013656">
    <property type="entry name" value="PAS_4"/>
</dbReference>
<evidence type="ECO:0000256" key="6">
    <source>
        <dbReference type="ARBA" id="ARBA00022679"/>
    </source>
</evidence>
<dbReference type="InterPro" id="IPR001789">
    <property type="entry name" value="Sig_transdc_resp-reg_receiver"/>
</dbReference>
<evidence type="ECO:0000313" key="26">
    <source>
        <dbReference type="Proteomes" id="UP000503820"/>
    </source>
</evidence>
<dbReference type="EC" id="2.7.13.3" evidence="3"/>
<dbReference type="Proteomes" id="UP000503820">
    <property type="component" value="Unassembled WGS sequence"/>
</dbReference>
<dbReference type="InterPro" id="IPR005467">
    <property type="entry name" value="His_kinase_dom"/>
</dbReference>
<evidence type="ECO:0000256" key="14">
    <source>
        <dbReference type="ARBA" id="ARBA00064003"/>
    </source>
</evidence>
<dbReference type="NCBIfam" id="TIGR00229">
    <property type="entry name" value="sensory_box"/>
    <property type="match status" value="1"/>
</dbReference>
<feature type="domain" description="PAC" evidence="23">
    <location>
        <begin position="428"/>
        <end position="480"/>
    </location>
</feature>
<dbReference type="PROSITE" id="PS50109">
    <property type="entry name" value="HIS_KIN"/>
    <property type="match status" value="1"/>
</dbReference>
<keyword evidence="4" id="KW-1003">Cell membrane</keyword>
<evidence type="ECO:0000256" key="2">
    <source>
        <dbReference type="ARBA" id="ARBA00004651"/>
    </source>
</evidence>
<sequence length="1338" mass="147402">MRTLDKQQLFKEAGKFFLPVTLIAGIIIAYVAHNEASLRESLLKRRQSVHVDFVAKSTELELQSILQDLVNLSHQAGLQDYLADFSEDYRRKLEAEYFAFIRNNRKYDQVRLLLLSGMEDIRVNKQRRGAAVVSRKSLQDKASRYYFVESKDLPPNNVFVSEMDLNVENGKLETPIKPMVRVATPCFDAKGDRKGVLMLNYLAQGLLDTIARSSELERSHTMLLNKNGYWLYSPHPEDAWAFMYPERQNRTFASRYPEAWSNIRDTLNGQFMHEGALFTFSTVHFLPPHDAQIALTSPIAWKLVSIVAPEQISLLIGTIYNRFLYVFTVITLLIGTAAFLNARRLLEKAASLKAIQQSQSRFKQIVDSSWDIIWEADQQGRITYVSPRVHDILGFTQEEVLGRSPFTVDSLLSAVQGGAPLQALPEHFHWDEAAAHREGHTVWLHTTGNPVFDDSGSLTGIRGISRDVTDRILNDRELENARMQAETANMAKSEFLARMSHEIRTPMNAILGMTYLALRTELTPKQQDYLLKIKQSANSLLGIINDILDFSKIEAGRLEVDPSPFSLHAVMENTVNIVCLPAEEKGIELLLAVDSDVPAGLYGDSLRLGQVLINLANNAIKFTEEGEVVVSVSVENRTPEGGNLRFSVRDTGIGLSQEHMAQLYTPFTQADGSTTRLYGGTGLGLSISKKLVELMGGELNCQSTQGLGSEFHFTLHFPLADVQHKQPMAPQTLRKCRILVVDDNATARQIMRDILASFGLRADLASGGSEALEAVQHAEPPFDLVLIDWKMPDMDGFACIRAIREMPNVQRLPRFIMITAYGRDEVRHRVKTEKLDGMLLKPVNRSLLFNTLVDVLSTACDGNTQGQAPGQEAQISHSAAEPVNGTIASARYDMAEECATGGGTFAPRVPQHIRGARILLVEDNELNQQVATELLQGSGLHVTLARNGQEALDRVRRQEFQAVLMDVQMPVMDGLEATRLIREIPSLQGLPIIAMTAHAMNTDREMSLQTGMNAHVNKPIDPDELLAVLGRWIASGGWEPVSGTARTGMPDDAGGESAQAASKETTVPPYGDEIAMAEGLRRVRGNAALYTRLLSDFLRENANVTERILHCLNHESRDTAFRLAHTLKGVAGNIGAMQVHEAAAALADAIKQRRQDIPPLLTEVESTIRRAEMAATHILESFTAAGSATAAQADNSAADSGEQAPARDAAPKATTSGSAQKAPTPNTPKKPSTHGGPEASTSAAVTGGLESSEFAMAVRELAQHIATHDMNSLTLFETLRTALEQRDKAETERLGQELAAFAFKKAGLRLAALTTMTREGGAQKEEEEEDVPAEKQKP</sequence>
<feature type="region of interest" description="Disordered" evidence="18">
    <location>
        <begin position="1193"/>
        <end position="1246"/>
    </location>
</feature>
<dbReference type="Gene3D" id="3.40.50.2300">
    <property type="match status" value="2"/>
</dbReference>
<dbReference type="Gene3D" id="1.20.120.160">
    <property type="entry name" value="HPT domain"/>
    <property type="match status" value="1"/>
</dbReference>
<keyword evidence="10" id="KW-0067">ATP-binding</keyword>
<keyword evidence="26" id="KW-1185">Reference proteome</keyword>
<keyword evidence="7 19" id="KW-0812">Transmembrane</keyword>
<protein>
    <recommendedName>
        <fullName evidence="15">Sensory/regulatory protein RpfC</fullName>
        <ecNumber evidence="3">2.7.13.3</ecNumber>
    </recommendedName>
</protein>
<dbReference type="PROSITE" id="PS50112">
    <property type="entry name" value="PAS"/>
    <property type="match status" value="1"/>
</dbReference>
<dbReference type="PROSITE" id="PS50894">
    <property type="entry name" value="HPT"/>
    <property type="match status" value="1"/>
</dbReference>
<feature type="modified residue" description="Phosphohistidine" evidence="16">
    <location>
        <position position="1125"/>
    </location>
</feature>
<dbReference type="CDD" id="cd17546">
    <property type="entry name" value="REC_hyHK_CKI1_RcsC-like"/>
    <property type="match status" value="2"/>
</dbReference>
<dbReference type="SMART" id="SM00073">
    <property type="entry name" value="HPT"/>
    <property type="match status" value="1"/>
</dbReference>
<dbReference type="SMART" id="SM00387">
    <property type="entry name" value="HATPase_c"/>
    <property type="match status" value="1"/>
</dbReference>
<dbReference type="Pfam" id="PF01627">
    <property type="entry name" value="Hpt"/>
    <property type="match status" value="1"/>
</dbReference>
<dbReference type="PANTHER" id="PTHR45339:SF1">
    <property type="entry name" value="HYBRID SIGNAL TRANSDUCTION HISTIDINE KINASE J"/>
    <property type="match status" value="1"/>
</dbReference>
<evidence type="ECO:0000259" key="22">
    <source>
        <dbReference type="PROSITE" id="PS50112"/>
    </source>
</evidence>
<dbReference type="Pfam" id="PF02518">
    <property type="entry name" value="HATPase_c"/>
    <property type="match status" value="1"/>
</dbReference>
<dbReference type="FunFam" id="3.30.565.10:FF:000010">
    <property type="entry name" value="Sensor histidine kinase RcsC"/>
    <property type="match status" value="1"/>
</dbReference>
<dbReference type="InterPro" id="IPR004358">
    <property type="entry name" value="Sig_transdc_His_kin-like_C"/>
</dbReference>
<feature type="domain" description="Response regulatory" evidence="21">
    <location>
        <begin position="737"/>
        <end position="856"/>
    </location>
</feature>
<evidence type="ECO:0000256" key="13">
    <source>
        <dbReference type="ARBA" id="ARBA00023136"/>
    </source>
</evidence>
<dbReference type="CDD" id="cd00082">
    <property type="entry name" value="HisKA"/>
    <property type="match status" value="1"/>
</dbReference>
<evidence type="ECO:0000256" key="4">
    <source>
        <dbReference type="ARBA" id="ARBA00022475"/>
    </source>
</evidence>
<dbReference type="InterPro" id="IPR003594">
    <property type="entry name" value="HATPase_dom"/>
</dbReference>
<evidence type="ECO:0000256" key="12">
    <source>
        <dbReference type="ARBA" id="ARBA00023012"/>
    </source>
</evidence>
<dbReference type="InterPro" id="IPR001610">
    <property type="entry name" value="PAC"/>
</dbReference>
<comment type="caution">
    <text evidence="25">The sequence shown here is derived from an EMBL/GenBank/DDBJ whole genome shotgun (WGS) entry which is preliminary data.</text>
</comment>
<dbReference type="Pfam" id="PF08448">
    <property type="entry name" value="PAS_4"/>
    <property type="match status" value="1"/>
</dbReference>
<dbReference type="InterPro" id="IPR003661">
    <property type="entry name" value="HisK_dim/P_dom"/>
</dbReference>
<dbReference type="Pfam" id="PF21623">
    <property type="entry name" value="HK_sensor_dom_bact"/>
    <property type="match status" value="1"/>
</dbReference>
<evidence type="ECO:0000256" key="9">
    <source>
        <dbReference type="ARBA" id="ARBA00022777"/>
    </source>
</evidence>
<dbReference type="InterPro" id="IPR036641">
    <property type="entry name" value="HPT_dom_sf"/>
</dbReference>
<evidence type="ECO:0000256" key="5">
    <source>
        <dbReference type="ARBA" id="ARBA00022553"/>
    </source>
</evidence>
<comment type="catalytic activity">
    <reaction evidence="1">
        <text>ATP + protein L-histidine = ADP + protein N-phospho-L-histidine.</text>
        <dbReference type="EC" id="2.7.13.3"/>
    </reaction>
</comment>
<evidence type="ECO:0000256" key="10">
    <source>
        <dbReference type="ARBA" id="ARBA00022840"/>
    </source>
</evidence>
<evidence type="ECO:0000256" key="11">
    <source>
        <dbReference type="ARBA" id="ARBA00022989"/>
    </source>
</evidence>
<dbReference type="SMART" id="SM00448">
    <property type="entry name" value="REC"/>
    <property type="match status" value="2"/>
</dbReference>
<evidence type="ECO:0000256" key="8">
    <source>
        <dbReference type="ARBA" id="ARBA00022741"/>
    </source>
</evidence>
<dbReference type="InterPro" id="IPR036890">
    <property type="entry name" value="HATPase_C_sf"/>
</dbReference>
<dbReference type="SMART" id="SM00086">
    <property type="entry name" value="PAC"/>
    <property type="match status" value="1"/>
</dbReference>
<dbReference type="Pfam" id="PF00512">
    <property type="entry name" value="HisKA"/>
    <property type="match status" value="1"/>
</dbReference>
<evidence type="ECO:0000256" key="3">
    <source>
        <dbReference type="ARBA" id="ARBA00012438"/>
    </source>
</evidence>
<evidence type="ECO:0000256" key="17">
    <source>
        <dbReference type="PROSITE-ProRule" id="PRU00169"/>
    </source>
</evidence>
<dbReference type="InterPro" id="IPR035965">
    <property type="entry name" value="PAS-like_dom_sf"/>
</dbReference>
<dbReference type="SMART" id="SM00091">
    <property type="entry name" value="PAS"/>
    <property type="match status" value="1"/>
</dbReference>
<reference evidence="25 26" key="1">
    <citation type="submission" date="2020-05" db="EMBL/GenBank/DDBJ databases">
        <title>Draft genome sequence of Desulfovibrio psychrotolerans JS1T.</title>
        <authorList>
            <person name="Ueno A."/>
            <person name="Tamazawa S."/>
            <person name="Tamamura S."/>
            <person name="Murakami T."/>
            <person name="Kiyama T."/>
            <person name="Inomata H."/>
            <person name="Amano Y."/>
            <person name="Miyakawa K."/>
            <person name="Tamaki H."/>
            <person name="Naganuma T."/>
            <person name="Kaneko K."/>
        </authorList>
    </citation>
    <scope>NUCLEOTIDE SEQUENCE [LARGE SCALE GENOMIC DNA]</scope>
    <source>
        <strain evidence="25 26">JS1</strain>
    </source>
</reference>
<name>A0A7J0BWQ5_9BACT</name>
<feature type="modified residue" description="4-aspartylphosphate" evidence="17">
    <location>
        <position position="966"/>
    </location>
</feature>
<evidence type="ECO:0000256" key="1">
    <source>
        <dbReference type="ARBA" id="ARBA00000085"/>
    </source>
</evidence>
<dbReference type="EMBL" id="BLVP01000008">
    <property type="protein sequence ID" value="GFM37404.1"/>
    <property type="molecule type" value="Genomic_DNA"/>
</dbReference>
<gene>
    <name evidence="25" type="ORF">DSM19430T_20880</name>
</gene>
<dbReference type="CDD" id="cd00130">
    <property type="entry name" value="PAS"/>
    <property type="match status" value="1"/>
</dbReference>
<dbReference type="InterPro" id="IPR008207">
    <property type="entry name" value="Sig_transdc_His_kin_Hpt_dom"/>
</dbReference>
<evidence type="ECO:0000256" key="19">
    <source>
        <dbReference type="SAM" id="Phobius"/>
    </source>
</evidence>